<feature type="compositionally biased region" description="Acidic residues" evidence="1">
    <location>
        <begin position="191"/>
        <end position="214"/>
    </location>
</feature>
<feature type="region of interest" description="Disordered" evidence="1">
    <location>
        <begin position="333"/>
        <end position="453"/>
    </location>
</feature>
<feature type="region of interest" description="Disordered" evidence="1">
    <location>
        <begin position="155"/>
        <end position="214"/>
    </location>
</feature>
<feature type="compositionally biased region" description="Polar residues" evidence="1">
    <location>
        <begin position="492"/>
        <end position="509"/>
    </location>
</feature>
<reference evidence="2" key="1">
    <citation type="journal article" date="2020" name="Stud. Mycol.">
        <title>101 Dothideomycetes genomes: a test case for predicting lifestyles and emergence of pathogens.</title>
        <authorList>
            <person name="Haridas S."/>
            <person name="Albert R."/>
            <person name="Binder M."/>
            <person name="Bloem J."/>
            <person name="Labutti K."/>
            <person name="Salamov A."/>
            <person name="Andreopoulos B."/>
            <person name="Baker S."/>
            <person name="Barry K."/>
            <person name="Bills G."/>
            <person name="Bluhm B."/>
            <person name="Cannon C."/>
            <person name="Castanera R."/>
            <person name="Culley D."/>
            <person name="Daum C."/>
            <person name="Ezra D."/>
            <person name="Gonzalez J."/>
            <person name="Henrissat B."/>
            <person name="Kuo A."/>
            <person name="Liang C."/>
            <person name="Lipzen A."/>
            <person name="Lutzoni F."/>
            <person name="Magnuson J."/>
            <person name="Mondo S."/>
            <person name="Nolan M."/>
            <person name="Ohm R."/>
            <person name="Pangilinan J."/>
            <person name="Park H.-J."/>
            <person name="Ramirez L."/>
            <person name="Alfaro M."/>
            <person name="Sun H."/>
            <person name="Tritt A."/>
            <person name="Yoshinaga Y."/>
            <person name="Zwiers L.-H."/>
            <person name="Turgeon B."/>
            <person name="Goodwin S."/>
            <person name="Spatafora J."/>
            <person name="Crous P."/>
            <person name="Grigoriev I."/>
        </authorList>
    </citation>
    <scope>NUCLEOTIDE SEQUENCE</scope>
    <source>
        <strain evidence="2">CBS 123094</strain>
    </source>
</reference>
<feature type="compositionally biased region" description="Polar residues" evidence="1">
    <location>
        <begin position="81"/>
        <end position="98"/>
    </location>
</feature>
<accession>A0A6A5VYX6</accession>
<evidence type="ECO:0000313" key="2">
    <source>
        <dbReference type="EMBL" id="KAF1994620.1"/>
    </source>
</evidence>
<dbReference type="AlphaFoldDB" id="A0A6A5VYX6"/>
<organism evidence="2 3">
    <name type="scientific">Amniculicola lignicola CBS 123094</name>
    <dbReference type="NCBI Taxonomy" id="1392246"/>
    <lineage>
        <taxon>Eukaryota</taxon>
        <taxon>Fungi</taxon>
        <taxon>Dikarya</taxon>
        <taxon>Ascomycota</taxon>
        <taxon>Pezizomycotina</taxon>
        <taxon>Dothideomycetes</taxon>
        <taxon>Pleosporomycetidae</taxon>
        <taxon>Pleosporales</taxon>
        <taxon>Amniculicolaceae</taxon>
        <taxon>Amniculicola</taxon>
    </lineage>
</organism>
<feature type="region of interest" description="Disordered" evidence="1">
    <location>
        <begin position="619"/>
        <end position="695"/>
    </location>
</feature>
<evidence type="ECO:0000256" key="1">
    <source>
        <dbReference type="SAM" id="MobiDB-lite"/>
    </source>
</evidence>
<feature type="region of interest" description="Disordered" evidence="1">
    <location>
        <begin position="476"/>
        <end position="514"/>
    </location>
</feature>
<gene>
    <name evidence="2" type="ORF">P154DRAFT_402156</name>
</gene>
<feature type="compositionally biased region" description="Acidic residues" evidence="1">
    <location>
        <begin position="682"/>
        <end position="694"/>
    </location>
</feature>
<feature type="region of interest" description="Disordered" evidence="1">
    <location>
        <begin position="723"/>
        <end position="742"/>
    </location>
</feature>
<feature type="compositionally biased region" description="Low complexity" evidence="1">
    <location>
        <begin position="724"/>
        <end position="738"/>
    </location>
</feature>
<keyword evidence="3" id="KW-1185">Reference proteome</keyword>
<name>A0A6A5VYX6_9PLEO</name>
<feature type="region of interest" description="Disordered" evidence="1">
    <location>
        <begin position="1"/>
        <end position="143"/>
    </location>
</feature>
<feature type="compositionally biased region" description="Polar residues" evidence="1">
    <location>
        <begin position="661"/>
        <end position="675"/>
    </location>
</feature>
<protein>
    <submittedName>
        <fullName evidence="2">Uncharacterized protein</fullName>
    </submittedName>
</protein>
<feature type="compositionally biased region" description="Low complexity" evidence="1">
    <location>
        <begin position="623"/>
        <end position="640"/>
    </location>
</feature>
<feature type="non-terminal residue" evidence="2">
    <location>
        <position position="820"/>
    </location>
</feature>
<feature type="non-terminal residue" evidence="2">
    <location>
        <position position="1"/>
    </location>
</feature>
<proteinExistence type="predicted"/>
<dbReference type="Proteomes" id="UP000799779">
    <property type="component" value="Unassembled WGS sequence"/>
</dbReference>
<feature type="compositionally biased region" description="Polar residues" evidence="1">
    <location>
        <begin position="417"/>
        <end position="431"/>
    </location>
</feature>
<feature type="region of interest" description="Disordered" evidence="1">
    <location>
        <begin position="263"/>
        <end position="308"/>
    </location>
</feature>
<feature type="compositionally biased region" description="Basic and acidic residues" evidence="1">
    <location>
        <begin position="354"/>
        <end position="368"/>
    </location>
</feature>
<sequence length="820" mass="89798">AATTLPVPAGLPSPRSPTLSDAGMILPDDPLRSYSPNPYVQRPPSPPTLLYKHANPSQHTVRLASAPQGRRGPSPQAKSPPLSQRSSHSTLRNMSDSHTPPRKPFARNDAIPSSPTIENTLGGHATEMWDDHQRLSSITSSSVHSEDLENMMKWPGFDSHGGFDDSGVVLDDDDDDDDDEPEHGHFAGDASAEDEMENDGWLDEQDDADADDDMYNSAALSRRAEMILANAKKRLNVMEGNLRGARQSLVVSPTFGTLKMAPELSHQLSSQRERDRRLYSGIGPIPPRPRAYQASPLSSNSSPGHSRVLSETSIANPYAPMNLSRLLPSKRASSAMGVGSGPWSPDGYGQGRFPIRESRSFEVVRERQPSGWASNEEREHSLHSGSRGSGSPPHALETLPEDDDDDDADAEGRTLQRRPSSTTLDLRSQMQDLKGRISSLKQRAVEDKMRRRSLQSLRTPSPFTCADTWYTGAEAYKNGTSPVSADGGVGTKTESAARNPLHSTPTSDPLTPKALPSQQNLAVQEVGHVDEHVHLEDGHDYAASHYEDAEDFQLDDTLDGQPLEVDDSDFVSVDDDHLGQAGESVYEDAVYEMPVAERHEDRVDAFDYEHFFLHSAMGTYNPSSRSSSSSDSADSIATTRPVTAIPVREPSTERNKRISYHQRNPSVDSVSTMASFATAAEEQSDEEDENEEMDQFSQNILPTSAMYATHSDVRANPATNLREANASPSQASNSSHGSSRGGLVNGLQTSKIYTILLETPGGSEPRLALSEEEKQLIYGLAASLQQVCTNLQNTAGDQYERKEWRRRLDEARRLLNGEEL</sequence>
<dbReference type="EMBL" id="ML977655">
    <property type="protein sequence ID" value="KAF1994620.1"/>
    <property type="molecule type" value="Genomic_DNA"/>
</dbReference>
<dbReference type="OrthoDB" id="3438840at2759"/>
<feature type="compositionally biased region" description="Acidic residues" evidence="1">
    <location>
        <begin position="170"/>
        <end position="181"/>
    </location>
</feature>
<feature type="compositionally biased region" description="Acidic residues" evidence="1">
    <location>
        <begin position="399"/>
        <end position="409"/>
    </location>
</feature>
<feature type="compositionally biased region" description="Low complexity" evidence="1">
    <location>
        <begin position="295"/>
        <end position="306"/>
    </location>
</feature>
<evidence type="ECO:0000313" key="3">
    <source>
        <dbReference type="Proteomes" id="UP000799779"/>
    </source>
</evidence>
<feature type="compositionally biased region" description="Low complexity" evidence="1">
    <location>
        <begin position="383"/>
        <end position="394"/>
    </location>
</feature>